<proteinExistence type="predicted"/>
<feature type="chain" id="PRO_5005211976" description="Secreted protein" evidence="1">
    <location>
        <begin position="27"/>
        <end position="100"/>
    </location>
</feature>
<dbReference type="STRING" id="1297742.A176_003278"/>
<evidence type="ECO:0000256" key="1">
    <source>
        <dbReference type="SAM" id="SignalP"/>
    </source>
</evidence>
<name>A0A0H4WSA8_9BACT</name>
<dbReference type="Proteomes" id="UP000009026">
    <property type="component" value="Chromosome"/>
</dbReference>
<feature type="signal peptide" evidence="1">
    <location>
        <begin position="1"/>
        <end position="26"/>
    </location>
</feature>
<organism evidence="2 3">
    <name type="scientific">Pseudomyxococcus hansupus</name>
    <dbReference type="NCBI Taxonomy" id="1297742"/>
    <lineage>
        <taxon>Bacteria</taxon>
        <taxon>Pseudomonadati</taxon>
        <taxon>Myxococcota</taxon>
        <taxon>Myxococcia</taxon>
        <taxon>Myxococcales</taxon>
        <taxon>Cystobacterineae</taxon>
        <taxon>Myxococcaceae</taxon>
        <taxon>Pseudomyxococcus</taxon>
    </lineage>
</organism>
<keyword evidence="3" id="KW-1185">Reference proteome</keyword>
<sequence>MQSLLRLLAVLLVLMTGGVFQTLALASDEHSDCADEVTDDCEDCSPNCVLCVCCPLRAAPGPTVPTAQVMLPPRPLPVPSRVTEPTLSGVGFDIFQPPRA</sequence>
<dbReference type="PATRIC" id="fig|1297742.4.peg.3306"/>
<evidence type="ECO:0000313" key="2">
    <source>
        <dbReference type="EMBL" id="AKQ66366.1"/>
    </source>
</evidence>
<evidence type="ECO:0008006" key="4">
    <source>
        <dbReference type="Google" id="ProtNLM"/>
    </source>
</evidence>
<dbReference type="EMBL" id="CP012109">
    <property type="protein sequence ID" value="AKQ66366.1"/>
    <property type="molecule type" value="Genomic_DNA"/>
</dbReference>
<protein>
    <recommendedName>
        <fullName evidence="4">Secreted protein</fullName>
    </recommendedName>
</protein>
<dbReference type="RefSeq" id="WP_002640135.1">
    <property type="nucleotide sequence ID" value="NZ_CP012109.1"/>
</dbReference>
<evidence type="ECO:0000313" key="3">
    <source>
        <dbReference type="Proteomes" id="UP000009026"/>
    </source>
</evidence>
<dbReference type="AlphaFoldDB" id="A0A0H4WSA8"/>
<reference evidence="2 3" key="1">
    <citation type="journal article" date="2016" name="PLoS ONE">
        <title>Complete Genome Sequence and Comparative Genomics of a Novel Myxobacterium Myxococcus hansupus.</title>
        <authorList>
            <person name="Sharma G."/>
            <person name="Narwani T."/>
            <person name="Subramanian S."/>
        </authorList>
    </citation>
    <scope>NUCLEOTIDE SEQUENCE [LARGE SCALE GENOMIC DNA]</scope>
    <source>
        <strain evidence="3">mixupus</strain>
    </source>
</reference>
<dbReference type="OrthoDB" id="5383399at2"/>
<accession>A0A0H4WSA8</accession>
<keyword evidence="1" id="KW-0732">Signal</keyword>
<gene>
    <name evidence="2" type="ORF">A176_003278</name>
</gene>
<dbReference type="KEGG" id="mym:A176_003278"/>